<protein>
    <submittedName>
        <fullName evidence="1">Uncharacterized protein</fullName>
    </submittedName>
</protein>
<feature type="non-terminal residue" evidence="1">
    <location>
        <position position="1"/>
    </location>
</feature>
<sequence length="39" mass="3603">GLNSPFAENGSILADAAGATVKAYGVALNGANAVGAVNG</sequence>
<evidence type="ECO:0000313" key="1">
    <source>
        <dbReference type="EMBL" id="GAH59554.1"/>
    </source>
</evidence>
<gene>
    <name evidence="1" type="ORF">S03H2_27235</name>
</gene>
<comment type="caution">
    <text evidence="1">The sequence shown here is derived from an EMBL/GenBank/DDBJ whole genome shotgun (WGS) entry which is preliminary data.</text>
</comment>
<name>X1I0G2_9ZZZZ</name>
<organism evidence="1">
    <name type="scientific">marine sediment metagenome</name>
    <dbReference type="NCBI Taxonomy" id="412755"/>
    <lineage>
        <taxon>unclassified sequences</taxon>
        <taxon>metagenomes</taxon>
        <taxon>ecological metagenomes</taxon>
    </lineage>
</organism>
<accession>X1I0G2</accession>
<dbReference type="AlphaFoldDB" id="X1I0G2"/>
<proteinExistence type="predicted"/>
<reference evidence="1" key="1">
    <citation type="journal article" date="2014" name="Front. Microbiol.">
        <title>High frequency of phylogenetically diverse reductive dehalogenase-homologous genes in deep subseafloor sedimentary metagenomes.</title>
        <authorList>
            <person name="Kawai M."/>
            <person name="Futagami T."/>
            <person name="Toyoda A."/>
            <person name="Takaki Y."/>
            <person name="Nishi S."/>
            <person name="Hori S."/>
            <person name="Arai W."/>
            <person name="Tsubouchi T."/>
            <person name="Morono Y."/>
            <person name="Uchiyama I."/>
            <person name="Ito T."/>
            <person name="Fujiyama A."/>
            <person name="Inagaki F."/>
            <person name="Takami H."/>
        </authorList>
    </citation>
    <scope>NUCLEOTIDE SEQUENCE</scope>
    <source>
        <strain evidence="1">Expedition CK06-06</strain>
    </source>
</reference>
<feature type="non-terminal residue" evidence="1">
    <location>
        <position position="39"/>
    </location>
</feature>
<dbReference type="EMBL" id="BARU01016226">
    <property type="protein sequence ID" value="GAH59554.1"/>
    <property type="molecule type" value="Genomic_DNA"/>
</dbReference>